<name>A0A6N7Z5V9_9PSEU</name>
<evidence type="ECO:0000313" key="2">
    <source>
        <dbReference type="EMBL" id="MTD57139.1"/>
    </source>
</evidence>
<dbReference type="Proteomes" id="UP000440096">
    <property type="component" value="Unassembled WGS sequence"/>
</dbReference>
<evidence type="ECO:0000313" key="3">
    <source>
        <dbReference type="Proteomes" id="UP000440096"/>
    </source>
</evidence>
<reference evidence="2 3" key="1">
    <citation type="submission" date="2019-11" db="EMBL/GenBank/DDBJ databases">
        <title>Draft genome of Amycolatopsis RM579.</title>
        <authorList>
            <person name="Duangmal K."/>
            <person name="Mingma R."/>
        </authorList>
    </citation>
    <scope>NUCLEOTIDE SEQUENCE [LARGE SCALE GENOMIC DNA]</scope>
    <source>
        <strain evidence="2 3">RM579</strain>
    </source>
</reference>
<protein>
    <recommendedName>
        <fullName evidence="4">ATP/GTP-binding protein</fullName>
    </recommendedName>
</protein>
<dbReference type="EMBL" id="WMBA01000044">
    <property type="protein sequence ID" value="MTD57139.1"/>
    <property type="molecule type" value="Genomic_DNA"/>
</dbReference>
<keyword evidence="3" id="KW-1185">Reference proteome</keyword>
<feature type="region of interest" description="Disordered" evidence="1">
    <location>
        <begin position="1"/>
        <end position="23"/>
    </location>
</feature>
<sequence>MRCLPPLPAGPAPAAPAPPPLPTPAELAAQAFEQLRLPLPVPRHSPDVRLPDGGDATIVGENTWVWSDRGVWKPAVQRVQVGPVWAEVTAAPVGMTFNSGTGGSMSCSGPGTPYDRSYGLHAASPDCGFVYTRSSVGRPNDQATAEWAIQWSVSWVGSDGTAEVGGDFPQMSSRATATFAVAEVQALRAN</sequence>
<dbReference type="OrthoDB" id="3742379at2"/>
<proteinExistence type="predicted"/>
<evidence type="ECO:0000256" key="1">
    <source>
        <dbReference type="SAM" id="MobiDB-lite"/>
    </source>
</evidence>
<comment type="caution">
    <text evidence="2">The sequence shown here is derived from an EMBL/GenBank/DDBJ whole genome shotgun (WGS) entry which is preliminary data.</text>
</comment>
<dbReference type="AlphaFoldDB" id="A0A6N7Z5V9"/>
<organism evidence="2 3">
    <name type="scientific">Amycolatopsis pithecellobii</name>
    <dbReference type="NCBI Taxonomy" id="664692"/>
    <lineage>
        <taxon>Bacteria</taxon>
        <taxon>Bacillati</taxon>
        <taxon>Actinomycetota</taxon>
        <taxon>Actinomycetes</taxon>
        <taxon>Pseudonocardiales</taxon>
        <taxon>Pseudonocardiaceae</taxon>
        <taxon>Amycolatopsis</taxon>
    </lineage>
</organism>
<evidence type="ECO:0008006" key="4">
    <source>
        <dbReference type="Google" id="ProtNLM"/>
    </source>
</evidence>
<gene>
    <name evidence="2" type="ORF">GKO32_24630</name>
</gene>
<accession>A0A6N7Z5V9</accession>